<feature type="transmembrane region" description="Helical" evidence="1">
    <location>
        <begin position="370"/>
        <end position="387"/>
    </location>
</feature>
<keyword evidence="1" id="KW-1133">Transmembrane helix</keyword>
<proteinExistence type="predicted"/>
<feature type="transmembrane region" description="Helical" evidence="1">
    <location>
        <begin position="198"/>
        <end position="214"/>
    </location>
</feature>
<reference evidence="2 3" key="1">
    <citation type="submission" date="2020-03" db="EMBL/GenBank/DDBJ databases">
        <title>Above-ground endophytic microbial communities from plants in different locations in the United States.</title>
        <authorList>
            <person name="Frank C."/>
        </authorList>
    </citation>
    <scope>NUCLEOTIDE SEQUENCE [LARGE SCALE GENOMIC DNA]</scope>
    <source>
        <strain evidence="2 3">WW7</strain>
    </source>
</reference>
<feature type="transmembrane region" description="Helical" evidence="1">
    <location>
        <begin position="226"/>
        <end position="246"/>
    </location>
</feature>
<comment type="caution">
    <text evidence="2">The sequence shown here is derived from an EMBL/GenBank/DDBJ whole genome shotgun (WGS) entry which is preliminary data.</text>
</comment>
<dbReference type="EMBL" id="JAAOYO010000002">
    <property type="protein sequence ID" value="NII40838.1"/>
    <property type="molecule type" value="Genomic_DNA"/>
</dbReference>
<keyword evidence="3" id="KW-1185">Reference proteome</keyword>
<gene>
    <name evidence="2" type="ORF">E9228_001474</name>
</gene>
<dbReference type="Proteomes" id="UP001318300">
    <property type="component" value="Unassembled WGS sequence"/>
</dbReference>
<feature type="transmembrane region" description="Helical" evidence="1">
    <location>
        <begin position="67"/>
        <end position="86"/>
    </location>
</feature>
<name>A0ABX0T7C0_9MICO</name>
<feature type="transmembrane region" description="Helical" evidence="1">
    <location>
        <begin position="35"/>
        <end position="55"/>
    </location>
</feature>
<feature type="transmembrane region" description="Helical" evidence="1">
    <location>
        <begin position="98"/>
        <end position="120"/>
    </location>
</feature>
<feature type="transmembrane region" description="Helical" evidence="1">
    <location>
        <begin position="338"/>
        <end position="363"/>
    </location>
</feature>
<dbReference type="RefSeq" id="WP_166779909.1">
    <property type="nucleotide sequence ID" value="NZ_JAAOYO010000002.1"/>
</dbReference>
<keyword evidence="1" id="KW-0472">Membrane</keyword>
<feature type="transmembrane region" description="Helical" evidence="1">
    <location>
        <begin position="129"/>
        <end position="146"/>
    </location>
</feature>
<accession>A0ABX0T7C0</accession>
<sequence>MTTTGTAIVQAARSDTGGWQKFISLGLTMLLPIHVGVPVASSVFSWGVLLSIPLLPVIARSFKSFRFVPAIIGFTAAALVSGLLLTSVASQDHLVNTSYLWVTVGSVATAVFVSIPTLLWTRACSSTRAAALAFAAGSILQTLATPDSWDGNVWKFGLSFPVSVLLLALVWRARSVVLPLVVLALVGTLAILAGDRSYFGFVAVVVIMMFLPRARSRPTKAKSVAAVIALVVAGAAVYSIGVTLALKGFLGERNQIVTAAQLRASGSVLTAGRSESGAALQLFANRPLGYGPGVLPSADDVAIGQQGLAGRGLDLTGQYVREYLFGTGFKLHSITSDLWVNFGLAGIGLAAVFALACAAALVVNITRSEASPLLLLLGVVGLWNLAFSPIGSNLGDTVFCVAMLLAPTVAGRRSISDPLAPEVLAEASRGRSSRH</sequence>
<protein>
    <recommendedName>
        <fullName evidence="4">O-antigen ligase domain-containing protein</fullName>
    </recommendedName>
</protein>
<keyword evidence="1" id="KW-0812">Transmembrane</keyword>
<evidence type="ECO:0000313" key="3">
    <source>
        <dbReference type="Proteomes" id="UP001318300"/>
    </source>
</evidence>
<feature type="transmembrane region" description="Helical" evidence="1">
    <location>
        <begin position="176"/>
        <end position="192"/>
    </location>
</feature>
<organism evidence="2 3">
    <name type="scientific">Curtobacterium salicis</name>
    <dbReference type="NCBI Taxonomy" id="1779862"/>
    <lineage>
        <taxon>Bacteria</taxon>
        <taxon>Bacillati</taxon>
        <taxon>Actinomycetota</taxon>
        <taxon>Actinomycetes</taxon>
        <taxon>Micrococcales</taxon>
        <taxon>Microbacteriaceae</taxon>
        <taxon>Curtobacterium</taxon>
    </lineage>
</organism>
<evidence type="ECO:0000256" key="1">
    <source>
        <dbReference type="SAM" id="Phobius"/>
    </source>
</evidence>
<evidence type="ECO:0000313" key="2">
    <source>
        <dbReference type="EMBL" id="NII40838.1"/>
    </source>
</evidence>
<evidence type="ECO:0008006" key="4">
    <source>
        <dbReference type="Google" id="ProtNLM"/>
    </source>
</evidence>